<dbReference type="GO" id="GO:0015174">
    <property type="term" value="F:basic amino acid transmembrane transporter activity"/>
    <property type="evidence" value="ECO:0007669"/>
    <property type="project" value="UniProtKB-ARBA"/>
</dbReference>
<reference evidence="6 8" key="1">
    <citation type="journal article" date="2011" name="Nature">
        <title>The Medicago genome provides insight into the evolution of rhizobial symbioses.</title>
        <authorList>
            <person name="Young N.D."/>
            <person name="Debelle F."/>
            <person name="Oldroyd G.E."/>
            <person name="Geurts R."/>
            <person name="Cannon S.B."/>
            <person name="Udvardi M.K."/>
            <person name="Benedito V.A."/>
            <person name="Mayer K.F."/>
            <person name="Gouzy J."/>
            <person name="Schoof H."/>
            <person name="Van de Peer Y."/>
            <person name="Proost S."/>
            <person name="Cook D.R."/>
            <person name="Meyers B.C."/>
            <person name="Spannagl M."/>
            <person name="Cheung F."/>
            <person name="De Mita S."/>
            <person name="Krishnakumar V."/>
            <person name="Gundlach H."/>
            <person name="Zhou S."/>
            <person name="Mudge J."/>
            <person name="Bharti A.K."/>
            <person name="Murray J.D."/>
            <person name="Naoumkina M.A."/>
            <person name="Rosen B."/>
            <person name="Silverstein K.A."/>
            <person name="Tang H."/>
            <person name="Rombauts S."/>
            <person name="Zhao P.X."/>
            <person name="Zhou P."/>
            <person name="Barbe V."/>
            <person name="Bardou P."/>
            <person name="Bechner M."/>
            <person name="Bellec A."/>
            <person name="Berger A."/>
            <person name="Berges H."/>
            <person name="Bidwell S."/>
            <person name="Bisseling T."/>
            <person name="Choisne N."/>
            <person name="Couloux A."/>
            <person name="Denny R."/>
            <person name="Deshpande S."/>
            <person name="Dai X."/>
            <person name="Doyle J.J."/>
            <person name="Dudez A.M."/>
            <person name="Farmer A.D."/>
            <person name="Fouteau S."/>
            <person name="Franken C."/>
            <person name="Gibelin C."/>
            <person name="Gish J."/>
            <person name="Goldstein S."/>
            <person name="Gonzalez A.J."/>
            <person name="Green P.J."/>
            <person name="Hallab A."/>
            <person name="Hartog M."/>
            <person name="Hua A."/>
            <person name="Humphray S.J."/>
            <person name="Jeong D.H."/>
            <person name="Jing Y."/>
            <person name="Jocker A."/>
            <person name="Kenton S.M."/>
            <person name="Kim D.J."/>
            <person name="Klee K."/>
            <person name="Lai H."/>
            <person name="Lang C."/>
            <person name="Lin S."/>
            <person name="Macmil S.L."/>
            <person name="Magdelenat G."/>
            <person name="Matthews L."/>
            <person name="McCorrison J."/>
            <person name="Monaghan E.L."/>
            <person name="Mun J.H."/>
            <person name="Najar F.Z."/>
            <person name="Nicholson C."/>
            <person name="Noirot C."/>
            <person name="O'Bleness M."/>
            <person name="Paule C.R."/>
            <person name="Poulain J."/>
            <person name="Prion F."/>
            <person name="Qin B."/>
            <person name="Qu C."/>
            <person name="Retzel E.F."/>
            <person name="Riddle C."/>
            <person name="Sallet E."/>
            <person name="Samain S."/>
            <person name="Samson N."/>
            <person name="Sanders I."/>
            <person name="Saurat O."/>
            <person name="Scarpelli C."/>
            <person name="Schiex T."/>
            <person name="Segurens B."/>
            <person name="Severin A.J."/>
            <person name="Sherrier D.J."/>
            <person name="Shi R."/>
            <person name="Sims S."/>
            <person name="Singer S.R."/>
            <person name="Sinharoy S."/>
            <person name="Sterck L."/>
            <person name="Viollet A."/>
            <person name="Wang B.B."/>
            <person name="Wang K."/>
            <person name="Wang M."/>
            <person name="Wang X."/>
            <person name="Warfsmann J."/>
            <person name="Weissenbach J."/>
            <person name="White D.D."/>
            <person name="White J.D."/>
            <person name="Wiley G.B."/>
            <person name="Wincker P."/>
            <person name="Xing Y."/>
            <person name="Yang L."/>
            <person name="Yao Z."/>
            <person name="Ying F."/>
            <person name="Zhai J."/>
            <person name="Zhou L."/>
            <person name="Zuber A."/>
            <person name="Denarie J."/>
            <person name="Dixon R.A."/>
            <person name="May G.D."/>
            <person name="Schwartz D.C."/>
            <person name="Rogers J."/>
            <person name="Quetier F."/>
            <person name="Town C.D."/>
            <person name="Roe B.A."/>
        </authorList>
    </citation>
    <scope>NUCLEOTIDE SEQUENCE [LARGE SCALE GENOMIC DNA]</scope>
    <source>
        <strain evidence="6">A17</strain>
        <strain evidence="7 8">cv. Jemalong A17</strain>
    </source>
</reference>
<dbReference type="HOGENOM" id="CLU_019699_2_0_1"/>
<evidence type="ECO:0000313" key="8">
    <source>
        <dbReference type="Proteomes" id="UP000002051"/>
    </source>
</evidence>
<protein>
    <submittedName>
        <fullName evidence="6">PQ-loop protein/transmembrane family protein</fullName>
    </submittedName>
</protein>
<dbReference type="SMART" id="SM00679">
    <property type="entry name" value="CTNS"/>
    <property type="match status" value="2"/>
</dbReference>
<dbReference type="PANTHER" id="PTHR16201:SF44">
    <property type="entry name" value="SEVEN TRANSMEMBRANE PROTEIN 1"/>
    <property type="match status" value="1"/>
</dbReference>
<dbReference type="EMBL" id="CM001222">
    <property type="protein sequence ID" value="AES75135.2"/>
    <property type="molecule type" value="Genomic_DNA"/>
</dbReference>
<reference evidence="6 8" key="2">
    <citation type="journal article" date="2014" name="BMC Genomics">
        <title>An improved genome release (version Mt4.0) for the model legume Medicago truncatula.</title>
        <authorList>
            <person name="Tang H."/>
            <person name="Krishnakumar V."/>
            <person name="Bidwell S."/>
            <person name="Rosen B."/>
            <person name="Chan A."/>
            <person name="Zhou S."/>
            <person name="Gentzbittel L."/>
            <person name="Childs K.L."/>
            <person name="Yandell M."/>
            <person name="Gundlach H."/>
            <person name="Mayer K.F."/>
            <person name="Schwartz D.C."/>
            <person name="Town C.D."/>
        </authorList>
    </citation>
    <scope>GENOME REANNOTATION</scope>
    <source>
        <strain evidence="6">A17</strain>
        <strain evidence="7 8">cv. Jemalong A17</strain>
    </source>
</reference>
<evidence type="ECO:0000313" key="7">
    <source>
        <dbReference type="EnsemblPlants" id="AES75135"/>
    </source>
</evidence>
<feature type="transmembrane region" description="Helical" evidence="5">
    <location>
        <begin position="95"/>
        <end position="116"/>
    </location>
</feature>
<dbReference type="PaxDb" id="3880-AES75135"/>
<organism evidence="6 8">
    <name type="scientific">Medicago truncatula</name>
    <name type="common">Barrel medic</name>
    <name type="synonym">Medicago tribuloides</name>
    <dbReference type="NCBI Taxonomy" id="3880"/>
    <lineage>
        <taxon>Eukaryota</taxon>
        <taxon>Viridiplantae</taxon>
        <taxon>Streptophyta</taxon>
        <taxon>Embryophyta</taxon>
        <taxon>Tracheophyta</taxon>
        <taxon>Spermatophyta</taxon>
        <taxon>Magnoliopsida</taxon>
        <taxon>eudicotyledons</taxon>
        <taxon>Gunneridae</taxon>
        <taxon>Pentapetalae</taxon>
        <taxon>rosids</taxon>
        <taxon>fabids</taxon>
        <taxon>Fabales</taxon>
        <taxon>Fabaceae</taxon>
        <taxon>Papilionoideae</taxon>
        <taxon>50 kb inversion clade</taxon>
        <taxon>NPAAA clade</taxon>
        <taxon>Hologalegina</taxon>
        <taxon>IRL clade</taxon>
        <taxon>Trifolieae</taxon>
        <taxon>Medicago</taxon>
    </lineage>
</organism>
<evidence type="ECO:0000256" key="5">
    <source>
        <dbReference type="SAM" id="Phobius"/>
    </source>
</evidence>
<dbReference type="FunFam" id="1.20.1280.290:FF:000012">
    <property type="entry name" value="Vacuolar membrane PQ loop repeat protein"/>
    <property type="match status" value="1"/>
</dbReference>
<evidence type="ECO:0000256" key="2">
    <source>
        <dbReference type="ARBA" id="ARBA00022692"/>
    </source>
</evidence>
<keyword evidence="8" id="KW-1185">Reference proteome</keyword>
<feature type="transmembrane region" description="Helical" evidence="5">
    <location>
        <begin position="63"/>
        <end position="83"/>
    </location>
</feature>
<accession>A0A0C3VUT7</accession>
<comment type="subcellular location">
    <subcellularLocation>
        <location evidence="1">Membrane</location>
        <topology evidence="1">Multi-pass membrane protein</topology>
    </subcellularLocation>
</comment>
<dbReference type="Proteomes" id="UP000002051">
    <property type="component" value="Chromosome 6"/>
</dbReference>
<dbReference type="AlphaFoldDB" id="G7KP71"/>
<dbReference type="GO" id="GO:0016020">
    <property type="term" value="C:membrane"/>
    <property type="evidence" value="ECO:0000318"/>
    <property type="project" value="GO_Central"/>
</dbReference>
<dbReference type="ExpressionAtlas" id="G7KP71">
    <property type="expression patterns" value="differential"/>
</dbReference>
<proteinExistence type="predicted"/>
<dbReference type="EnsemblPlants" id="AES75135">
    <property type="protein sequence ID" value="AES75135"/>
    <property type="gene ID" value="MTR_6g026870"/>
</dbReference>
<gene>
    <name evidence="6" type="ordered locus">MTR_6g026870</name>
</gene>
<dbReference type="Gene3D" id="1.20.1280.290">
    <property type="match status" value="2"/>
</dbReference>
<dbReference type="FunFam" id="1.20.1280.290:FF:000009">
    <property type="entry name" value="PQ loop repeat family protein"/>
    <property type="match status" value="1"/>
</dbReference>
<dbReference type="eggNOG" id="KOG2913">
    <property type="taxonomic scope" value="Eukaryota"/>
</dbReference>
<keyword evidence="4 5" id="KW-0472">Membrane</keyword>
<keyword evidence="2 5" id="KW-0812">Transmembrane</keyword>
<dbReference type="InterPro" id="IPR006603">
    <property type="entry name" value="PQ-loop_rpt"/>
</dbReference>
<accession>G7KP71</accession>
<name>G7KP71_MEDTR</name>
<evidence type="ECO:0000256" key="1">
    <source>
        <dbReference type="ARBA" id="ARBA00004141"/>
    </source>
</evidence>
<dbReference type="Pfam" id="PF04193">
    <property type="entry name" value="PQ-loop"/>
    <property type="match status" value="2"/>
</dbReference>
<sequence>MEGVFGNSTSLCLGNQHCLQLVQMVMRSDAKTASITLGVISVIVWMIAEIPQLITNYREKSSHGLSVTFLLTWIIGDLFNLFGCLLEPATLPTQLYTAVLYTLITLTLCLQATYYGHIYPRLKHKRQFKIDPPIDDGESNNGVENGNAADQRTAIGLSSPIPFPAQKSHVETQSYYQSARYLSKSHTPKSELAQRMPSSLILDPIEEPLLVPSVFTKSAPSLKIKNTLCLVSTLTFLGALNLLHSPDTRIHSDVAKPRKEFVIYVGRKLLQVSGHKLSDQGVEAYHSIGTYLGWAMAVIYMGGRLPQICLNIRRGNFEGVNPLMFLFALIGNTTYVASILVSSMDWSKLGPNLPWLVESGGCSILDSFKGAGRNMSTLTSVLDFDAVSILSISDIEVLGGQVQTSSCCLGDDDLKKKGFSAMQSQP</sequence>
<feature type="transmembrane region" description="Helical" evidence="5">
    <location>
        <begin position="323"/>
        <end position="344"/>
    </location>
</feature>
<keyword evidence="3 5" id="KW-1133">Transmembrane helix</keyword>
<evidence type="ECO:0000313" key="6">
    <source>
        <dbReference type="EMBL" id="AES75135.2"/>
    </source>
</evidence>
<evidence type="ECO:0000256" key="3">
    <source>
        <dbReference type="ARBA" id="ARBA00022989"/>
    </source>
</evidence>
<evidence type="ECO:0000256" key="4">
    <source>
        <dbReference type="ARBA" id="ARBA00023136"/>
    </source>
</evidence>
<dbReference type="GO" id="GO:0098852">
    <property type="term" value="C:lytic vacuole membrane"/>
    <property type="evidence" value="ECO:0007669"/>
    <property type="project" value="UniProtKB-ARBA"/>
</dbReference>
<reference evidence="7" key="3">
    <citation type="submission" date="2015-04" db="UniProtKB">
        <authorList>
            <consortium name="EnsemblPlants"/>
        </authorList>
    </citation>
    <scope>IDENTIFICATION</scope>
    <source>
        <strain evidence="7">cv. Jemalong A17</strain>
    </source>
</reference>
<dbReference type="PANTHER" id="PTHR16201">
    <property type="entry name" value="SEVEN TRANSMEMBRANE PROTEIN 1-RELATED"/>
    <property type="match status" value="1"/>
</dbReference>
<feature type="transmembrane region" description="Helical" evidence="5">
    <location>
        <begin position="33"/>
        <end position="51"/>
    </location>
</feature>
<dbReference type="InterPro" id="IPR051415">
    <property type="entry name" value="LAAT-1"/>
</dbReference>